<dbReference type="Gene3D" id="2.60.40.1090">
    <property type="entry name" value="Fimbrial-type adhesion domain"/>
    <property type="match status" value="1"/>
</dbReference>
<reference evidence="4 5" key="1">
    <citation type="journal article" date="2019" name="bioRxiv">
        <title>Bacteria contribute to plant secondary compound degradation in a generalist herbivore system.</title>
        <authorList>
            <person name="Francoeur C.B."/>
            <person name="Khadempour L."/>
            <person name="Moreira-Soto R.D."/>
            <person name="Gotting K."/>
            <person name="Book A.J."/>
            <person name="Pinto-Tomas A.A."/>
            <person name="Keefover-Ring K."/>
            <person name="Currie C.R."/>
        </authorList>
    </citation>
    <scope>NUCLEOTIDE SEQUENCE [LARGE SCALE GENOMIC DNA]</scope>
    <source>
        <strain evidence="4">Al-1710</strain>
    </source>
</reference>
<evidence type="ECO:0000256" key="2">
    <source>
        <dbReference type="SAM" id="SignalP"/>
    </source>
</evidence>
<proteinExistence type="predicted"/>
<evidence type="ECO:0000256" key="1">
    <source>
        <dbReference type="SAM" id="MobiDB-lite"/>
    </source>
</evidence>
<organism evidence="4 5">
    <name type="scientific">Candidatus Pantoea communis</name>
    <dbReference type="NCBI Taxonomy" id="2608354"/>
    <lineage>
        <taxon>Bacteria</taxon>
        <taxon>Pseudomonadati</taxon>
        <taxon>Pseudomonadota</taxon>
        <taxon>Gammaproteobacteria</taxon>
        <taxon>Enterobacterales</taxon>
        <taxon>Erwiniaceae</taxon>
        <taxon>Pantoea</taxon>
    </lineage>
</organism>
<evidence type="ECO:0000313" key="5">
    <source>
        <dbReference type="Proteomes" id="UP001515780"/>
    </source>
</evidence>
<comment type="caution">
    <text evidence="4">The sequence shown here is derived from an EMBL/GenBank/DDBJ whole genome shotgun (WGS) entry which is preliminary data.</text>
</comment>
<protein>
    <recommendedName>
        <fullName evidence="3">Fimbrial adhesin MrpH C-terminal domain-containing protein</fullName>
    </recommendedName>
</protein>
<feature type="chain" id="PRO_5045185209" description="Fimbrial adhesin MrpH C-terminal domain-containing protein" evidence="2">
    <location>
        <begin position="22"/>
        <end position="259"/>
    </location>
</feature>
<dbReference type="InterPro" id="IPR036937">
    <property type="entry name" value="Adhesion_dom_fimbrial_sf"/>
</dbReference>
<dbReference type="Proteomes" id="UP001515780">
    <property type="component" value="Unassembled WGS sequence"/>
</dbReference>
<feature type="region of interest" description="Disordered" evidence="1">
    <location>
        <begin position="237"/>
        <end position="259"/>
    </location>
</feature>
<evidence type="ECO:0000313" key="4">
    <source>
        <dbReference type="EMBL" id="NIG19365.1"/>
    </source>
</evidence>
<evidence type="ECO:0000259" key="3">
    <source>
        <dbReference type="Pfam" id="PF24223"/>
    </source>
</evidence>
<dbReference type="InterPro" id="IPR057010">
    <property type="entry name" value="MrpH_C"/>
</dbReference>
<gene>
    <name evidence="4" type="ORF">F3J37_11855</name>
</gene>
<dbReference type="EMBL" id="VWXC01000007">
    <property type="protein sequence ID" value="NIG19365.1"/>
    <property type="molecule type" value="Genomic_DNA"/>
</dbReference>
<dbReference type="Pfam" id="PF24223">
    <property type="entry name" value="MrpH_C"/>
    <property type="match status" value="1"/>
</dbReference>
<name>A0ABX0RP19_9GAMM</name>
<keyword evidence="5" id="KW-1185">Reference proteome</keyword>
<keyword evidence="2" id="KW-0732">Signal</keyword>
<dbReference type="RefSeq" id="WP_166933565.1">
    <property type="nucleotide sequence ID" value="NZ_VWXC01000007.1"/>
</dbReference>
<accession>A0ABX0RP19</accession>
<feature type="signal peptide" evidence="2">
    <location>
        <begin position="1"/>
        <end position="21"/>
    </location>
</feature>
<sequence length="259" mass="26603">MKKSFYLLAILFLTFSSNTHAVISITSAQYDLSRNITYSYSASGGNPTTGPVCRTGGSSCWFGIWVTDNSDGTGTAIVATRYVSVSTRATWSEANNVFLRTHPASGTVTYRSSGRAPYTVCVGGNGALAGYFPGIDYQNQPGTVCRTASAPPIPTSCSFSGSPNIDHGTLQADKVNGKEDSVSINVNCNRATSATIASLGGTINLGGGVTSTLTFDGRSSGSISLPSGTSTHTVASTLKATNPTPGDKSGSGTIVINLP</sequence>
<feature type="domain" description="Fimbrial adhesin MrpH C-terminal" evidence="3">
    <location>
        <begin position="160"/>
        <end position="259"/>
    </location>
</feature>